<feature type="domain" description="GP-PDE" evidence="8">
    <location>
        <begin position="79"/>
        <end position="395"/>
    </location>
</feature>
<dbReference type="EC" id="3.1.4.46" evidence="2"/>
<evidence type="ECO:0000256" key="4">
    <source>
        <dbReference type="ARBA" id="ARBA00022798"/>
    </source>
</evidence>
<dbReference type="GO" id="GO:0006629">
    <property type="term" value="P:lipid metabolic process"/>
    <property type="evidence" value="ECO:0007669"/>
    <property type="project" value="InterPro"/>
</dbReference>
<dbReference type="PANTHER" id="PTHR43620:SF7">
    <property type="entry name" value="GLYCEROPHOSPHODIESTER PHOSPHODIESTERASE GDPD5-RELATED"/>
    <property type="match status" value="1"/>
</dbReference>
<reference evidence="9" key="1">
    <citation type="submission" date="2022-10" db="EMBL/GenBank/DDBJ databases">
        <title>Culturing micro-colonial fungi from biological soil crusts in the Mojave desert and describing Neophaeococcomyces mojavensis, and introducing the new genera and species Taxawa tesnikishii.</title>
        <authorList>
            <person name="Kurbessoian T."/>
            <person name="Stajich J.E."/>
        </authorList>
    </citation>
    <scope>NUCLEOTIDE SEQUENCE</scope>
    <source>
        <strain evidence="9">TK_41</strain>
    </source>
</reference>
<dbReference type="EMBL" id="JAPDRK010000022">
    <property type="protein sequence ID" value="KAJ9603455.1"/>
    <property type="molecule type" value="Genomic_DNA"/>
</dbReference>
<dbReference type="Pfam" id="PF03009">
    <property type="entry name" value="GDPD"/>
    <property type="match status" value="1"/>
</dbReference>
<dbReference type="Gene3D" id="3.20.20.190">
    <property type="entry name" value="Phosphatidylinositol (PI) phosphodiesterase"/>
    <property type="match status" value="1"/>
</dbReference>
<evidence type="ECO:0000256" key="5">
    <source>
        <dbReference type="ARBA" id="ARBA00022801"/>
    </source>
</evidence>
<evidence type="ECO:0000313" key="10">
    <source>
        <dbReference type="Proteomes" id="UP001172673"/>
    </source>
</evidence>
<dbReference type="AlphaFoldDB" id="A0AA39CCR1"/>
<feature type="signal peptide" evidence="7">
    <location>
        <begin position="1"/>
        <end position="20"/>
    </location>
</feature>
<evidence type="ECO:0000259" key="8">
    <source>
        <dbReference type="Pfam" id="PF03009"/>
    </source>
</evidence>
<gene>
    <name evidence="9" type="ORF">H2200_012233</name>
</gene>
<feature type="chain" id="PRO_5041297751" description="glycerophosphodiester phosphodiesterase" evidence="7">
    <location>
        <begin position="21"/>
        <end position="439"/>
    </location>
</feature>
<evidence type="ECO:0000313" key="9">
    <source>
        <dbReference type="EMBL" id="KAJ9603455.1"/>
    </source>
</evidence>
<dbReference type="InterPro" id="IPR030395">
    <property type="entry name" value="GP_PDE_dom"/>
</dbReference>
<protein>
    <recommendedName>
        <fullName evidence="2">glycerophosphodiester phosphodiesterase</fullName>
        <ecNumber evidence="2">3.1.4.46</ecNumber>
    </recommendedName>
</protein>
<evidence type="ECO:0000256" key="7">
    <source>
        <dbReference type="SAM" id="SignalP"/>
    </source>
</evidence>
<accession>A0AA39CCR1</accession>
<dbReference type="PANTHER" id="PTHR43620">
    <property type="entry name" value="GLYCEROPHOSPHORYL DIESTER PHOSPHODIESTERASE"/>
    <property type="match status" value="1"/>
</dbReference>
<sequence length="439" mass="47528">MYSTFSSLAIVAIAATAVQAAPWTPPTNIEPQDPVVDYYISLGARPFYIVGNMTDSPLKTKLQSCENGPFKITDFAIGHRGGATLQIPEESVENAMAGARFGAGILECDTSLTADRGLVCRHSLCDLATTTNILLNETLAAKCSVPFTPATANSSASAVCCTTDITMADYLTLCSKMDGFNASAQNVADYQHGIPTWRTELYDTCATVQTLESYIDLVESLPGYRNFTPELKSGADDPVTAKYAKFPPGYTQEDYARQFAMTFINKGIDPARVWMQSFNPPDIFLWLKEFPEFGRQAVYLDESGDTPENYTAAVALLPSLKAQGVNIIAPPFNYLIMEAGPGNQSIVPAPYAIAAKAAGLDIITWTFERSGPLAGVKADDDYYYTSVADAVHTDGQLYEILDVLAQEIGIKAIFTDWAATVVYYANCMGLDGPNSADYQ</sequence>
<keyword evidence="5" id="KW-0378">Hydrolase</keyword>
<evidence type="ECO:0000256" key="1">
    <source>
        <dbReference type="ARBA" id="ARBA00007277"/>
    </source>
</evidence>
<name>A0AA39CCR1_9EURO</name>
<dbReference type="GO" id="GO:0006071">
    <property type="term" value="P:glycerol metabolic process"/>
    <property type="evidence" value="ECO:0007669"/>
    <property type="project" value="UniProtKB-KW"/>
</dbReference>
<dbReference type="InterPro" id="IPR017946">
    <property type="entry name" value="PLC-like_Pdiesterase_TIM-brl"/>
</dbReference>
<dbReference type="Proteomes" id="UP001172673">
    <property type="component" value="Unassembled WGS sequence"/>
</dbReference>
<comment type="caution">
    <text evidence="9">The sequence shown here is derived from an EMBL/GenBank/DDBJ whole genome shotgun (WGS) entry which is preliminary data.</text>
</comment>
<comment type="catalytic activity">
    <reaction evidence="6">
        <text>a sn-glycero-3-phosphodiester + H2O = an alcohol + sn-glycerol 3-phosphate + H(+)</text>
        <dbReference type="Rhea" id="RHEA:12969"/>
        <dbReference type="ChEBI" id="CHEBI:15377"/>
        <dbReference type="ChEBI" id="CHEBI:15378"/>
        <dbReference type="ChEBI" id="CHEBI:30879"/>
        <dbReference type="ChEBI" id="CHEBI:57597"/>
        <dbReference type="ChEBI" id="CHEBI:83408"/>
        <dbReference type="EC" id="3.1.4.46"/>
    </reaction>
</comment>
<keyword evidence="3 7" id="KW-0732">Signal</keyword>
<evidence type="ECO:0000256" key="3">
    <source>
        <dbReference type="ARBA" id="ARBA00022729"/>
    </source>
</evidence>
<comment type="similarity">
    <text evidence="1">Belongs to the glycerophosphoryl diester phosphodiesterase family.</text>
</comment>
<keyword evidence="10" id="KW-1185">Reference proteome</keyword>
<proteinExistence type="inferred from homology"/>
<dbReference type="GO" id="GO:0008889">
    <property type="term" value="F:glycerophosphodiester phosphodiesterase activity"/>
    <property type="evidence" value="ECO:0007669"/>
    <property type="project" value="UniProtKB-EC"/>
</dbReference>
<organism evidence="9 10">
    <name type="scientific">Cladophialophora chaetospira</name>
    <dbReference type="NCBI Taxonomy" id="386627"/>
    <lineage>
        <taxon>Eukaryota</taxon>
        <taxon>Fungi</taxon>
        <taxon>Dikarya</taxon>
        <taxon>Ascomycota</taxon>
        <taxon>Pezizomycotina</taxon>
        <taxon>Eurotiomycetes</taxon>
        <taxon>Chaetothyriomycetidae</taxon>
        <taxon>Chaetothyriales</taxon>
        <taxon>Herpotrichiellaceae</taxon>
        <taxon>Cladophialophora</taxon>
    </lineage>
</organism>
<evidence type="ECO:0000256" key="2">
    <source>
        <dbReference type="ARBA" id="ARBA00012247"/>
    </source>
</evidence>
<keyword evidence="4" id="KW-0319">Glycerol metabolism</keyword>
<evidence type="ECO:0000256" key="6">
    <source>
        <dbReference type="ARBA" id="ARBA00047512"/>
    </source>
</evidence>
<dbReference type="SUPFAM" id="SSF51695">
    <property type="entry name" value="PLC-like phosphodiesterases"/>
    <property type="match status" value="1"/>
</dbReference>